<dbReference type="PIRSF" id="PIRSF030820">
    <property type="entry name" value="UCP030820"/>
    <property type="match status" value="1"/>
</dbReference>
<reference evidence="1 2" key="1">
    <citation type="submission" date="2019-01" db="EMBL/GenBank/DDBJ databases">
        <authorList>
            <person name="Chen W.-M."/>
        </authorList>
    </citation>
    <scope>NUCLEOTIDE SEQUENCE [LARGE SCALE GENOMIC DNA]</scope>
    <source>
        <strain evidence="1 2">HPM-16</strain>
    </source>
</reference>
<sequence length="161" mass="18034">MPLLINQTVVTDEWVRLDADQLEANPELPEGKVIVPFTYFLANQDALAAREALGVCVNGDDDIVALREQQQRFAVIAIDFPVLRDGRGFSIARYLARDGFKGQIRAVGDVSRDRLGYMDSCGFTAYELPEDRFTPEDVAAFTEMSVNYQGSVADPRPIFRR</sequence>
<organism evidence="1 2">
    <name type="scientific">Neptunomonas marina</name>
    <dbReference type="NCBI Taxonomy" id="1815562"/>
    <lineage>
        <taxon>Bacteria</taxon>
        <taxon>Pseudomonadati</taxon>
        <taxon>Pseudomonadota</taxon>
        <taxon>Gammaproteobacteria</taxon>
        <taxon>Oceanospirillales</taxon>
        <taxon>Oceanospirillaceae</taxon>
        <taxon>Neptunomonas</taxon>
    </lineage>
</organism>
<dbReference type="AlphaFoldDB" id="A0A437Q4Q3"/>
<keyword evidence="2" id="KW-1185">Reference proteome</keyword>
<evidence type="ECO:0000313" key="2">
    <source>
        <dbReference type="Proteomes" id="UP000282818"/>
    </source>
</evidence>
<dbReference type="Proteomes" id="UP000282818">
    <property type="component" value="Unassembled WGS sequence"/>
</dbReference>
<dbReference type="InterPro" id="IPR008318">
    <property type="entry name" value="UCP030820"/>
</dbReference>
<gene>
    <name evidence="1" type="ORF">EOE65_16315</name>
</gene>
<protein>
    <submittedName>
        <fullName evidence="1">DUF934 domain-containing protein</fullName>
    </submittedName>
</protein>
<dbReference type="EMBL" id="SACQ01000009">
    <property type="protein sequence ID" value="RVU29506.1"/>
    <property type="molecule type" value="Genomic_DNA"/>
</dbReference>
<dbReference type="RefSeq" id="WP_127695705.1">
    <property type="nucleotide sequence ID" value="NZ_SACQ01000009.1"/>
</dbReference>
<proteinExistence type="predicted"/>
<evidence type="ECO:0000313" key="1">
    <source>
        <dbReference type="EMBL" id="RVU29506.1"/>
    </source>
</evidence>
<name>A0A437Q4Q3_9GAMM</name>
<comment type="caution">
    <text evidence="1">The sequence shown here is derived from an EMBL/GenBank/DDBJ whole genome shotgun (WGS) entry which is preliminary data.</text>
</comment>
<accession>A0A437Q4Q3</accession>
<dbReference type="Pfam" id="PF06073">
    <property type="entry name" value="DUF934"/>
    <property type="match status" value="1"/>
</dbReference>